<accession>A0AA86NGV1</accession>
<dbReference type="EMBL" id="CATOUU010000171">
    <property type="protein sequence ID" value="CAI9919262.1"/>
    <property type="molecule type" value="Genomic_DNA"/>
</dbReference>
<feature type="signal peptide" evidence="1">
    <location>
        <begin position="1"/>
        <end position="38"/>
    </location>
</feature>
<dbReference type="AlphaFoldDB" id="A0AA86NGV1"/>
<name>A0AA86NGV1_9EUKA</name>
<evidence type="ECO:0000256" key="1">
    <source>
        <dbReference type="SAM" id="SignalP"/>
    </source>
</evidence>
<feature type="chain" id="PRO_5041672069" evidence="1">
    <location>
        <begin position="39"/>
        <end position="159"/>
    </location>
</feature>
<evidence type="ECO:0000313" key="3">
    <source>
        <dbReference type="EMBL" id="CAL5977786.1"/>
    </source>
</evidence>
<comment type="caution">
    <text evidence="2">The sequence shown here is derived from an EMBL/GenBank/DDBJ whole genome shotgun (WGS) entry which is preliminary data.</text>
</comment>
<gene>
    <name evidence="3" type="ORF">HINF_LOCUS4473</name>
    <name evidence="2" type="ORF">HINF_LOCUS6907</name>
</gene>
<dbReference type="EMBL" id="CAXDID020000008">
    <property type="protein sequence ID" value="CAL5977786.1"/>
    <property type="molecule type" value="Genomic_DNA"/>
</dbReference>
<proteinExistence type="predicted"/>
<sequence length="159" mass="18382">MAWIYLNPKHAFHWLRCASSRPRLCGLFVCLIIRGVECVQNNFYFIQICEKCLQNVSNRRGMCVKIFLDQRQCIAVGNMIRVCDLTEKSNNHSVFQIVIVQKEENLTSVRNIIERRTRASCNPQFGQVYTGKIMPICVVRTSDCVVYRGFLSGIGQQRE</sequence>
<evidence type="ECO:0000313" key="2">
    <source>
        <dbReference type="EMBL" id="CAI9919262.1"/>
    </source>
</evidence>
<reference evidence="2" key="1">
    <citation type="submission" date="2023-06" db="EMBL/GenBank/DDBJ databases">
        <authorList>
            <person name="Kurt Z."/>
        </authorList>
    </citation>
    <scope>NUCLEOTIDE SEQUENCE</scope>
</reference>
<protein>
    <submittedName>
        <fullName evidence="3">Hypothetical_protein</fullName>
    </submittedName>
</protein>
<organism evidence="2">
    <name type="scientific">Hexamita inflata</name>
    <dbReference type="NCBI Taxonomy" id="28002"/>
    <lineage>
        <taxon>Eukaryota</taxon>
        <taxon>Metamonada</taxon>
        <taxon>Diplomonadida</taxon>
        <taxon>Hexamitidae</taxon>
        <taxon>Hexamitinae</taxon>
        <taxon>Hexamita</taxon>
    </lineage>
</organism>
<dbReference type="Proteomes" id="UP001642409">
    <property type="component" value="Unassembled WGS sequence"/>
</dbReference>
<keyword evidence="4" id="KW-1185">Reference proteome</keyword>
<reference evidence="3 4" key="2">
    <citation type="submission" date="2024-07" db="EMBL/GenBank/DDBJ databases">
        <authorList>
            <person name="Akdeniz Z."/>
        </authorList>
    </citation>
    <scope>NUCLEOTIDE SEQUENCE [LARGE SCALE GENOMIC DNA]</scope>
</reference>
<keyword evidence="1" id="KW-0732">Signal</keyword>
<evidence type="ECO:0000313" key="4">
    <source>
        <dbReference type="Proteomes" id="UP001642409"/>
    </source>
</evidence>